<dbReference type="OrthoDB" id="9775268at2"/>
<evidence type="ECO:0000256" key="1">
    <source>
        <dbReference type="ARBA" id="ARBA00004651"/>
    </source>
</evidence>
<keyword evidence="5 7" id="KW-1133">Transmembrane helix</keyword>
<feature type="transmembrane region" description="Helical" evidence="7">
    <location>
        <begin position="142"/>
        <end position="162"/>
    </location>
</feature>
<dbReference type="PROSITE" id="PS50850">
    <property type="entry name" value="MFS"/>
    <property type="match status" value="1"/>
</dbReference>
<feature type="transmembrane region" description="Helical" evidence="7">
    <location>
        <begin position="7"/>
        <end position="31"/>
    </location>
</feature>
<feature type="transmembrane region" description="Helical" evidence="7">
    <location>
        <begin position="370"/>
        <end position="393"/>
    </location>
</feature>
<feature type="transmembrane region" description="Helical" evidence="7">
    <location>
        <begin position="99"/>
        <end position="121"/>
    </location>
</feature>
<sequence>MMNIKKNYIAILLSIIINNFGDVLFDLFIVWKITEKSGNILNAVYLIGSSIIFRAILALFIGVLIDKNNKKSMIVFSNISSALIILIFALSYNFVLNNIWLGVVFILINDINNEIFSRSYITMTAELFGKETFIKFQAKYTIVNRIITIAGSSIVGFLVAYISENIIFGIDIVTFLICALLISTVNYNFKRREMKESDNQAKNIIKNIVSDLKYVFSVMFKTSFILKFILIMFILNFAYGYIPYILPVMIANNATSSVLLGFIKSAVAIGEIIGLLLVSKFGEYVSSLFKISMLGNAICMLILMVSKNYYIIILLFALYGALDSITQPLFSYTITILDENNRGKILGGIDAIILLSPSIGMYFITKIMNINIYIGYVALAIIFSIALIIVNYSKELKHIIVKKDE</sequence>
<dbReference type="Gene3D" id="1.20.1250.20">
    <property type="entry name" value="MFS general substrate transporter like domains"/>
    <property type="match status" value="1"/>
</dbReference>
<dbReference type="InterPro" id="IPR036259">
    <property type="entry name" value="MFS_trans_sf"/>
</dbReference>
<evidence type="ECO:0000313" key="10">
    <source>
        <dbReference type="Proteomes" id="UP000184612"/>
    </source>
</evidence>
<keyword evidence="4 7" id="KW-0812">Transmembrane</keyword>
<dbReference type="InterPro" id="IPR011701">
    <property type="entry name" value="MFS"/>
</dbReference>
<keyword evidence="3" id="KW-1003">Cell membrane</keyword>
<evidence type="ECO:0000256" key="5">
    <source>
        <dbReference type="ARBA" id="ARBA00022989"/>
    </source>
</evidence>
<dbReference type="Proteomes" id="UP000184612">
    <property type="component" value="Unassembled WGS sequence"/>
</dbReference>
<dbReference type="RefSeq" id="WP_073588244.1">
    <property type="nucleotide sequence ID" value="NZ_FRFD01000004.1"/>
</dbReference>
<feature type="transmembrane region" description="Helical" evidence="7">
    <location>
        <begin position="43"/>
        <end position="65"/>
    </location>
</feature>
<comment type="subcellular location">
    <subcellularLocation>
        <location evidence="1">Cell membrane</location>
        <topology evidence="1">Multi-pass membrane protein</topology>
    </subcellularLocation>
</comment>
<evidence type="ECO:0000256" key="7">
    <source>
        <dbReference type="SAM" id="Phobius"/>
    </source>
</evidence>
<accession>A0A1M7Y5B3</accession>
<feature type="transmembrane region" description="Helical" evidence="7">
    <location>
        <begin position="224"/>
        <end position="246"/>
    </location>
</feature>
<dbReference type="AlphaFoldDB" id="A0A1M7Y5B3"/>
<evidence type="ECO:0000313" key="9">
    <source>
        <dbReference type="EMBL" id="SHO47425.1"/>
    </source>
</evidence>
<evidence type="ECO:0000256" key="4">
    <source>
        <dbReference type="ARBA" id="ARBA00022692"/>
    </source>
</evidence>
<feature type="transmembrane region" description="Helical" evidence="7">
    <location>
        <begin position="345"/>
        <end position="364"/>
    </location>
</feature>
<dbReference type="GO" id="GO:0005886">
    <property type="term" value="C:plasma membrane"/>
    <property type="evidence" value="ECO:0007669"/>
    <property type="project" value="UniProtKB-SubCell"/>
</dbReference>
<feature type="transmembrane region" description="Helical" evidence="7">
    <location>
        <begin position="168"/>
        <end position="189"/>
    </location>
</feature>
<feature type="transmembrane region" description="Helical" evidence="7">
    <location>
        <begin position="72"/>
        <end position="93"/>
    </location>
</feature>
<feature type="transmembrane region" description="Helical" evidence="7">
    <location>
        <begin position="309"/>
        <end position="333"/>
    </location>
</feature>
<dbReference type="PANTHER" id="PTHR23513:SF6">
    <property type="entry name" value="MAJOR FACILITATOR SUPERFAMILY ASSOCIATED DOMAIN-CONTAINING PROTEIN"/>
    <property type="match status" value="1"/>
</dbReference>
<evidence type="ECO:0000259" key="8">
    <source>
        <dbReference type="PROSITE" id="PS50850"/>
    </source>
</evidence>
<evidence type="ECO:0000256" key="3">
    <source>
        <dbReference type="ARBA" id="ARBA00022475"/>
    </source>
</evidence>
<dbReference type="InterPro" id="IPR020846">
    <property type="entry name" value="MFS_dom"/>
</dbReference>
<proteinExistence type="predicted"/>
<gene>
    <name evidence="9" type="ORF">SAMN02745217_01531</name>
</gene>
<feature type="transmembrane region" description="Helical" evidence="7">
    <location>
        <begin position="258"/>
        <end position="278"/>
    </location>
</feature>
<feature type="transmembrane region" description="Helical" evidence="7">
    <location>
        <begin position="285"/>
        <end position="303"/>
    </location>
</feature>
<dbReference type="PANTHER" id="PTHR23513">
    <property type="entry name" value="INTEGRAL MEMBRANE EFFLUX PROTEIN-RELATED"/>
    <property type="match status" value="1"/>
</dbReference>
<reference evidence="9 10" key="1">
    <citation type="submission" date="2016-12" db="EMBL/GenBank/DDBJ databases">
        <authorList>
            <person name="Song W.-J."/>
            <person name="Kurnit D.M."/>
        </authorList>
    </citation>
    <scope>NUCLEOTIDE SEQUENCE [LARGE SCALE GENOMIC DNA]</scope>
    <source>
        <strain evidence="9 10">DSM 12503</strain>
    </source>
</reference>
<keyword evidence="10" id="KW-1185">Reference proteome</keyword>
<dbReference type="STRING" id="1121345.SAMN02745217_01531"/>
<keyword evidence="6 7" id="KW-0472">Membrane</keyword>
<dbReference type="GO" id="GO:0022857">
    <property type="term" value="F:transmembrane transporter activity"/>
    <property type="evidence" value="ECO:0007669"/>
    <property type="project" value="InterPro"/>
</dbReference>
<protein>
    <submittedName>
        <fullName evidence="9">Major Facilitator Superfamily protein</fullName>
    </submittedName>
</protein>
<feature type="domain" description="Major facilitator superfamily (MFS) profile" evidence="8">
    <location>
        <begin position="1"/>
        <end position="395"/>
    </location>
</feature>
<organism evidence="9 10">
    <name type="scientific">Anaerocolumna xylanovorans DSM 12503</name>
    <dbReference type="NCBI Taxonomy" id="1121345"/>
    <lineage>
        <taxon>Bacteria</taxon>
        <taxon>Bacillati</taxon>
        <taxon>Bacillota</taxon>
        <taxon>Clostridia</taxon>
        <taxon>Lachnospirales</taxon>
        <taxon>Lachnospiraceae</taxon>
        <taxon>Anaerocolumna</taxon>
    </lineage>
</organism>
<dbReference type="EMBL" id="FRFD01000004">
    <property type="protein sequence ID" value="SHO47425.1"/>
    <property type="molecule type" value="Genomic_DNA"/>
</dbReference>
<dbReference type="CDD" id="cd06173">
    <property type="entry name" value="MFS_MefA_like"/>
    <property type="match status" value="1"/>
</dbReference>
<evidence type="ECO:0000256" key="2">
    <source>
        <dbReference type="ARBA" id="ARBA00022448"/>
    </source>
</evidence>
<evidence type="ECO:0000256" key="6">
    <source>
        <dbReference type="ARBA" id="ARBA00023136"/>
    </source>
</evidence>
<dbReference type="SUPFAM" id="SSF103473">
    <property type="entry name" value="MFS general substrate transporter"/>
    <property type="match status" value="1"/>
</dbReference>
<dbReference type="Pfam" id="PF07690">
    <property type="entry name" value="MFS_1"/>
    <property type="match status" value="1"/>
</dbReference>
<keyword evidence="2" id="KW-0813">Transport</keyword>
<name>A0A1M7Y5B3_9FIRM</name>